<evidence type="ECO:0000256" key="6">
    <source>
        <dbReference type="ARBA" id="ARBA00022840"/>
    </source>
</evidence>
<evidence type="ECO:0000256" key="2">
    <source>
        <dbReference type="ARBA" id="ARBA00022448"/>
    </source>
</evidence>
<evidence type="ECO:0000256" key="4">
    <source>
        <dbReference type="ARBA" id="ARBA00022692"/>
    </source>
</evidence>
<dbReference type="SUPFAM" id="SSF52540">
    <property type="entry name" value="P-loop containing nucleoside triphosphate hydrolases"/>
    <property type="match status" value="1"/>
</dbReference>
<evidence type="ECO:0000256" key="8">
    <source>
        <dbReference type="ARBA" id="ARBA00022989"/>
    </source>
</evidence>
<evidence type="ECO:0000256" key="7">
    <source>
        <dbReference type="ARBA" id="ARBA00022967"/>
    </source>
</evidence>
<feature type="transmembrane region" description="Helical" evidence="11">
    <location>
        <begin position="293"/>
        <end position="312"/>
    </location>
</feature>
<name>A0ABU1XX11_9GAMM</name>
<keyword evidence="3" id="KW-1003">Cell membrane</keyword>
<keyword evidence="10 11" id="KW-0472">Membrane</keyword>
<reference evidence="14 15" key="1">
    <citation type="submission" date="2023-07" db="EMBL/GenBank/DDBJ databases">
        <title>Sorghum-associated microbial communities from plants grown in Nebraska, USA.</title>
        <authorList>
            <person name="Schachtman D."/>
        </authorList>
    </citation>
    <scope>NUCLEOTIDE SEQUENCE [LARGE SCALE GENOMIC DNA]</scope>
    <source>
        <strain evidence="14 15">4099</strain>
    </source>
</reference>
<dbReference type="SUPFAM" id="SSF90123">
    <property type="entry name" value="ABC transporter transmembrane region"/>
    <property type="match status" value="1"/>
</dbReference>
<keyword evidence="8 11" id="KW-1133">Transmembrane helix</keyword>
<evidence type="ECO:0000256" key="5">
    <source>
        <dbReference type="ARBA" id="ARBA00022741"/>
    </source>
</evidence>
<dbReference type="GO" id="GO:0005524">
    <property type="term" value="F:ATP binding"/>
    <property type="evidence" value="ECO:0007669"/>
    <property type="project" value="UniProtKB-KW"/>
</dbReference>
<feature type="transmembrane region" description="Helical" evidence="11">
    <location>
        <begin position="167"/>
        <end position="189"/>
    </location>
</feature>
<dbReference type="Pfam" id="PF00664">
    <property type="entry name" value="ABC_membrane"/>
    <property type="match status" value="1"/>
</dbReference>
<dbReference type="GO" id="GO:0016787">
    <property type="term" value="F:hydrolase activity"/>
    <property type="evidence" value="ECO:0007669"/>
    <property type="project" value="UniProtKB-KW"/>
</dbReference>
<keyword evidence="4 11" id="KW-0812">Transmembrane</keyword>
<keyword evidence="9" id="KW-0445">Lipid transport</keyword>
<comment type="subcellular location">
    <subcellularLocation>
        <location evidence="1">Cell membrane</location>
        <topology evidence="1">Multi-pass membrane protein</topology>
    </subcellularLocation>
</comment>
<evidence type="ECO:0000256" key="1">
    <source>
        <dbReference type="ARBA" id="ARBA00004651"/>
    </source>
</evidence>
<keyword evidence="2" id="KW-0813">Transport</keyword>
<feature type="transmembrane region" description="Helical" evidence="11">
    <location>
        <begin position="37"/>
        <end position="59"/>
    </location>
</feature>
<sequence length="604" mass="65689">MSTVVDKAQHDAPTPGPVRADRAWPVYRRLLKFSTDYRGLLSVALVGMLIEAAAGGAFTKMMEPIIDETFVGTNAGVNLWLPAAIIGLFVMRGIAGYLADYNMAKAGRGIARDLRVMVLGKYLRLPGMRFDAEPVPSMLIRLGSDSDQVSQAAVDAAKVMIQQSLQIIASLIVMLWTSWQVTLTILVIAPPLSWIMGKVARRYRRVSHNIQDSSALLLQAADQSLSNQQEVKIYGAQAAENARYRAVADTHMRLNLKVEATRAISSAVVQLMGSVGLALLIVIAGYEASQGRLTAGGFVALMIAMMAIIPALKQLTNVQNMLQRGVASAERLFEILDSDDERDTGTRPLARARGEIEFRNVGARYPGQNAPALEDVSFVAKPGTVTAIVGRSGSGKSTLIKLIPRFYAQAQGEILLDGYPIDDYKLSDVRRQIALVGQQVMLFDDTVAANIAYGEMAGVSREALDAAIRGANAMEFIEKLPKHLESGIGSRGGRLSGGQRQRLAIARAMLKDAPILILDEATAALDTESERLVQDALEHLMPDRTTLVIAHRLSTIEHADQVLVLDHGRLVEHGTHQQLLEQDGLYARLHRMQFRDGDGGDRVG</sequence>
<dbReference type="Pfam" id="PF00005">
    <property type="entry name" value="ABC_tran"/>
    <property type="match status" value="1"/>
</dbReference>
<keyword evidence="7" id="KW-1278">Translocase</keyword>
<dbReference type="InterPro" id="IPR036640">
    <property type="entry name" value="ABC1_TM_sf"/>
</dbReference>
<feature type="transmembrane region" description="Helical" evidence="11">
    <location>
        <begin position="79"/>
        <end position="99"/>
    </location>
</feature>
<dbReference type="PANTHER" id="PTHR43394:SF1">
    <property type="entry name" value="ATP-BINDING CASSETTE SUB-FAMILY B MEMBER 10, MITOCHONDRIAL"/>
    <property type="match status" value="1"/>
</dbReference>
<dbReference type="NCBIfam" id="TIGR02203">
    <property type="entry name" value="MsbA_lipidA"/>
    <property type="match status" value="1"/>
</dbReference>
<keyword evidence="6 14" id="KW-0067">ATP-binding</keyword>
<dbReference type="PANTHER" id="PTHR43394">
    <property type="entry name" value="ATP-DEPENDENT PERMEASE MDL1, MITOCHONDRIAL"/>
    <property type="match status" value="1"/>
</dbReference>
<dbReference type="PROSITE" id="PS50929">
    <property type="entry name" value="ABC_TM1F"/>
    <property type="match status" value="1"/>
</dbReference>
<evidence type="ECO:0000256" key="3">
    <source>
        <dbReference type="ARBA" id="ARBA00022475"/>
    </source>
</evidence>
<keyword evidence="5" id="KW-0547">Nucleotide-binding</keyword>
<protein>
    <submittedName>
        <fullName evidence="14">Subfamily B ATP-binding cassette protein MsbA</fullName>
        <ecNumber evidence="14">3.6.3.-</ecNumber>
    </submittedName>
</protein>
<comment type="caution">
    <text evidence="14">The sequence shown here is derived from an EMBL/GenBank/DDBJ whole genome shotgun (WGS) entry which is preliminary data.</text>
</comment>
<evidence type="ECO:0000313" key="15">
    <source>
        <dbReference type="Proteomes" id="UP001256588"/>
    </source>
</evidence>
<dbReference type="InterPro" id="IPR027417">
    <property type="entry name" value="P-loop_NTPase"/>
</dbReference>
<feature type="domain" description="ABC transmembrane type-1" evidence="13">
    <location>
        <begin position="43"/>
        <end position="324"/>
    </location>
</feature>
<evidence type="ECO:0000259" key="13">
    <source>
        <dbReference type="PROSITE" id="PS50929"/>
    </source>
</evidence>
<gene>
    <name evidence="14" type="ORF">J2W68_001382</name>
</gene>
<evidence type="ECO:0000256" key="9">
    <source>
        <dbReference type="ARBA" id="ARBA00023055"/>
    </source>
</evidence>
<keyword evidence="14" id="KW-0378">Hydrolase</keyword>
<dbReference type="PROSITE" id="PS50893">
    <property type="entry name" value="ABC_TRANSPORTER_2"/>
    <property type="match status" value="1"/>
</dbReference>
<dbReference type="RefSeq" id="WP_310233928.1">
    <property type="nucleotide sequence ID" value="NZ_JAVDWO010000005.1"/>
</dbReference>
<dbReference type="EMBL" id="JAVDWO010000005">
    <property type="protein sequence ID" value="MDR7192666.1"/>
    <property type="molecule type" value="Genomic_DNA"/>
</dbReference>
<dbReference type="InterPro" id="IPR039421">
    <property type="entry name" value="Type_1_exporter"/>
</dbReference>
<evidence type="ECO:0000259" key="12">
    <source>
        <dbReference type="PROSITE" id="PS50893"/>
    </source>
</evidence>
<feature type="domain" description="ABC transporter" evidence="12">
    <location>
        <begin position="356"/>
        <end position="592"/>
    </location>
</feature>
<evidence type="ECO:0000313" key="14">
    <source>
        <dbReference type="EMBL" id="MDR7192666.1"/>
    </source>
</evidence>
<dbReference type="SMART" id="SM00382">
    <property type="entry name" value="AAA"/>
    <property type="match status" value="1"/>
</dbReference>
<dbReference type="PROSITE" id="PS00211">
    <property type="entry name" value="ABC_TRANSPORTER_1"/>
    <property type="match status" value="1"/>
</dbReference>
<dbReference type="InterPro" id="IPR003439">
    <property type="entry name" value="ABC_transporter-like_ATP-bd"/>
</dbReference>
<evidence type="ECO:0000256" key="10">
    <source>
        <dbReference type="ARBA" id="ARBA00023136"/>
    </source>
</evidence>
<dbReference type="Proteomes" id="UP001256588">
    <property type="component" value="Unassembled WGS sequence"/>
</dbReference>
<evidence type="ECO:0000256" key="11">
    <source>
        <dbReference type="SAM" id="Phobius"/>
    </source>
</evidence>
<dbReference type="InterPro" id="IPR011917">
    <property type="entry name" value="ABC_transpr_lipidA"/>
</dbReference>
<accession>A0ABU1XX11</accession>
<proteinExistence type="predicted"/>
<dbReference type="InterPro" id="IPR017871">
    <property type="entry name" value="ABC_transporter-like_CS"/>
</dbReference>
<dbReference type="InterPro" id="IPR003593">
    <property type="entry name" value="AAA+_ATPase"/>
</dbReference>
<dbReference type="Gene3D" id="1.20.1560.10">
    <property type="entry name" value="ABC transporter type 1, transmembrane domain"/>
    <property type="match status" value="1"/>
</dbReference>
<dbReference type="Gene3D" id="3.40.50.300">
    <property type="entry name" value="P-loop containing nucleotide triphosphate hydrolases"/>
    <property type="match status" value="1"/>
</dbReference>
<dbReference type="CDD" id="cd18552">
    <property type="entry name" value="ABC_6TM_MsbA_like"/>
    <property type="match status" value="1"/>
</dbReference>
<dbReference type="InterPro" id="IPR011527">
    <property type="entry name" value="ABC1_TM_dom"/>
</dbReference>
<feature type="transmembrane region" description="Helical" evidence="11">
    <location>
        <begin position="263"/>
        <end position="286"/>
    </location>
</feature>
<organism evidence="14 15">
    <name type="scientific">Luteimonas terrae</name>
    <dbReference type="NCBI Taxonomy" id="1530191"/>
    <lineage>
        <taxon>Bacteria</taxon>
        <taxon>Pseudomonadati</taxon>
        <taxon>Pseudomonadota</taxon>
        <taxon>Gammaproteobacteria</taxon>
        <taxon>Lysobacterales</taxon>
        <taxon>Lysobacteraceae</taxon>
        <taxon>Luteimonas</taxon>
    </lineage>
</organism>
<keyword evidence="15" id="KW-1185">Reference proteome</keyword>
<dbReference type="EC" id="3.6.3.-" evidence="14"/>